<reference evidence="6 7" key="1">
    <citation type="submission" date="2020-02" db="EMBL/GenBank/DDBJ databases">
        <authorList>
            <person name="Brisse S."/>
        </authorList>
    </citation>
    <scope>NUCLEOTIDE SEQUENCE [LARGE SCALE GENOMIC DNA]</scope>
    <source>
        <strain evidence="6">CIP107547</strain>
    </source>
</reference>
<sequence>MFELATIGLIGGIVTGISPCILPVLPVVLAVSVGRRPTHVVAGLALSFATITLLGTVILSSLGLPKDVLRWTGIGLLVIVGLSMMIPKLGELVEEPFSRIPRPTFLQQKARDKGGFMIGLALGAVYVPCAGPILAAITVAGATGDIGWPTVVLTVAFAVGASLPLLVFALAGNKMGEKIDAIRKHMKLVGAVILALALAMALNIPERVQRAIPDWTAGVQKQISENDTVRGALSSGGGSLAACRDADPSMLHDCGEAPEFEGLTGWFNTDKPVSTHSGQVTLVDFWAYACINCQRAGEHITKLYDAYRDAGLQVVGVHAPEYGFEHELANVKDAAKREGINYPVAQDNDFVTWKKYNNRYWPARYLIDAQGNVRHIHEGEGAYKETEQLVRELLREANPQVSLPEPVEKGVEKHDAQLTQRRNPETYLGYERARYFTNSNYGPGERTLEFNAPKVGQYTLSGTWEIASDHINPVKDAALSVNIHAATVQTVVSGTGTLEVTYPDGHTKEFKVADGTVNVVEQDEPLDGIVTVKPSQGVSFYSLTFG</sequence>
<keyword evidence="3" id="KW-0812">Transmembrane</keyword>
<dbReference type="RefSeq" id="WP_010934016.1">
    <property type="nucleotide sequence ID" value="NZ_CAJDYE010000003.1"/>
</dbReference>
<dbReference type="EMBL" id="CADDAV010000001">
    <property type="protein sequence ID" value="CAB0579878.1"/>
    <property type="molecule type" value="Genomic_DNA"/>
</dbReference>
<dbReference type="GO" id="GO:0005886">
    <property type="term" value="C:plasma membrane"/>
    <property type="evidence" value="ECO:0007669"/>
    <property type="project" value="UniProtKB-SubCell"/>
</dbReference>
<dbReference type="InterPro" id="IPR013766">
    <property type="entry name" value="Thioredoxin_domain"/>
</dbReference>
<evidence type="ECO:0000256" key="4">
    <source>
        <dbReference type="ARBA" id="ARBA00022989"/>
    </source>
</evidence>
<dbReference type="Proteomes" id="UP000480222">
    <property type="component" value="Unassembled WGS sequence"/>
</dbReference>
<accession>A0A0F5DC98</accession>
<dbReference type="Gene3D" id="3.40.30.10">
    <property type="entry name" value="Glutaredoxin"/>
    <property type="match status" value="1"/>
</dbReference>
<dbReference type="InterPro" id="IPR003834">
    <property type="entry name" value="Cyt_c_assmbl_TM_dom"/>
</dbReference>
<dbReference type="SUPFAM" id="SSF52833">
    <property type="entry name" value="Thioredoxin-like"/>
    <property type="match status" value="1"/>
</dbReference>
<evidence type="ECO:0000256" key="1">
    <source>
        <dbReference type="ARBA" id="ARBA00004651"/>
    </source>
</evidence>
<dbReference type="AlphaFoldDB" id="A0A0F5DC98"/>
<dbReference type="Pfam" id="PF00578">
    <property type="entry name" value="AhpC-TSA"/>
    <property type="match status" value="1"/>
</dbReference>
<dbReference type="Gene3D" id="2.60.120.260">
    <property type="entry name" value="Galactose-binding domain-like"/>
    <property type="match status" value="1"/>
</dbReference>
<evidence type="ECO:0000313" key="7">
    <source>
        <dbReference type="Proteomes" id="UP000480222"/>
    </source>
</evidence>
<dbReference type="InterPro" id="IPR036249">
    <property type="entry name" value="Thioredoxin-like_sf"/>
</dbReference>
<dbReference type="CDD" id="cd03012">
    <property type="entry name" value="TlpA_like_DipZ_like"/>
    <property type="match status" value="1"/>
</dbReference>
<proteinExistence type="predicted"/>
<protein>
    <submittedName>
        <fullName evidence="6">Cytochrome c biogenesis protein DipZ</fullName>
    </submittedName>
</protein>
<dbReference type="InterPro" id="IPR050553">
    <property type="entry name" value="Thioredoxin_ResA/DsbE_sf"/>
</dbReference>
<gene>
    <name evidence="6" type="ORF">CIP107547_00196</name>
</gene>
<name>A0A0F5DC98_CORDP</name>
<keyword evidence="2" id="KW-1003">Cell membrane</keyword>
<organism evidence="6 7">
    <name type="scientific">Corynebacterium diphtheriae</name>
    <dbReference type="NCBI Taxonomy" id="1717"/>
    <lineage>
        <taxon>Bacteria</taxon>
        <taxon>Bacillati</taxon>
        <taxon>Actinomycetota</taxon>
        <taxon>Actinomycetes</taxon>
        <taxon>Mycobacteriales</taxon>
        <taxon>Corynebacteriaceae</taxon>
        <taxon>Corynebacterium</taxon>
    </lineage>
</organism>
<dbReference type="GO" id="GO:0016209">
    <property type="term" value="F:antioxidant activity"/>
    <property type="evidence" value="ECO:0007669"/>
    <property type="project" value="InterPro"/>
</dbReference>
<dbReference type="GO" id="GO:0016491">
    <property type="term" value="F:oxidoreductase activity"/>
    <property type="evidence" value="ECO:0007669"/>
    <property type="project" value="InterPro"/>
</dbReference>
<dbReference type="PROSITE" id="PS51352">
    <property type="entry name" value="THIOREDOXIN_2"/>
    <property type="match status" value="1"/>
</dbReference>
<dbReference type="KEGG" id="cdi:DIP0101"/>
<keyword evidence="5" id="KW-0472">Membrane</keyword>
<dbReference type="OrthoDB" id="9811352at2"/>
<dbReference type="PANTHER" id="PTHR42852">
    <property type="entry name" value="THIOL:DISULFIDE INTERCHANGE PROTEIN DSBE"/>
    <property type="match status" value="1"/>
</dbReference>
<dbReference type="InterPro" id="IPR041017">
    <property type="entry name" value="Thioredoxin_10"/>
</dbReference>
<dbReference type="GO" id="GO:0017004">
    <property type="term" value="P:cytochrome complex assembly"/>
    <property type="evidence" value="ECO:0007669"/>
    <property type="project" value="InterPro"/>
</dbReference>
<dbReference type="InterPro" id="IPR000866">
    <property type="entry name" value="AhpC/TSA"/>
</dbReference>
<evidence type="ECO:0000256" key="3">
    <source>
        <dbReference type="ARBA" id="ARBA00022692"/>
    </source>
</evidence>
<keyword evidence="4" id="KW-1133">Transmembrane helix</keyword>
<dbReference type="Pfam" id="PF17991">
    <property type="entry name" value="Thioredoxin_10"/>
    <property type="match status" value="1"/>
</dbReference>
<evidence type="ECO:0000256" key="5">
    <source>
        <dbReference type="ARBA" id="ARBA00023136"/>
    </source>
</evidence>
<dbReference type="PANTHER" id="PTHR42852:SF13">
    <property type="entry name" value="PROTEIN DIPZ"/>
    <property type="match status" value="1"/>
</dbReference>
<comment type="caution">
    <text evidence="6">The sequence shown here is derived from an EMBL/GenBank/DDBJ whole genome shotgun (WGS) entry which is preliminary data.</text>
</comment>
<evidence type="ECO:0000256" key="2">
    <source>
        <dbReference type="ARBA" id="ARBA00022475"/>
    </source>
</evidence>
<comment type="subcellular location">
    <subcellularLocation>
        <location evidence="1">Cell membrane</location>
        <topology evidence="1">Multi-pass membrane protein</topology>
    </subcellularLocation>
</comment>
<evidence type="ECO:0000313" key="6">
    <source>
        <dbReference type="EMBL" id="CAB0579878.1"/>
    </source>
</evidence>
<dbReference type="Pfam" id="PF02683">
    <property type="entry name" value="DsbD_TM"/>
    <property type="match status" value="1"/>
</dbReference>